<comment type="caution">
    <text evidence="1">The sequence shown here is derived from an EMBL/GenBank/DDBJ whole genome shotgun (WGS) entry which is preliminary data.</text>
</comment>
<protein>
    <submittedName>
        <fullName evidence="1">Uncharacterized protein</fullName>
    </submittedName>
</protein>
<dbReference type="AlphaFoldDB" id="A0ABD2L5V0"/>
<organism evidence="1 2">
    <name type="scientific">Heterodera trifolii</name>
    <dbReference type="NCBI Taxonomy" id="157864"/>
    <lineage>
        <taxon>Eukaryota</taxon>
        <taxon>Metazoa</taxon>
        <taxon>Ecdysozoa</taxon>
        <taxon>Nematoda</taxon>
        <taxon>Chromadorea</taxon>
        <taxon>Rhabditida</taxon>
        <taxon>Tylenchina</taxon>
        <taxon>Tylenchomorpha</taxon>
        <taxon>Tylenchoidea</taxon>
        <taxon>Heteroderidae</taxon>
        <taxon>Heteroderinae</taxon>
        <taxon>Heterodera</taxon>
    </lineage>
</organism>
<keyword evidence="2" id="KW-1185">Reference proteome</keyword>
<evidence type="ECO:0000313" key="1">
    <source>
        <dbReference type="EMBL" id="KAL3110615.1"/>
    </source>
</evidence>
<reference evidence="1 2" key="1">
    <citation type="submission" date="2024-10" db="EMBL/GenBank/DDBJ databases">
        <authorList>
            <person name="Kim D."/>
        </authorList>
    </citation>
    <scope>NUCLEOTIDE SEQUENCE [LARGE SCALE GENOMIC DNA]</scope>
    <source>
        <strain evidence="1">BH-2024</strain>
    </source>
</reference>
<proteinExistence type="predicted"/>
<evidence type="ECO:0000313" key="2">
    <source>
        <dbReference type="Proteomes" id="UP001620626"/>
    </source>
</evidence>
<dbReference type="EMBL" id="JBICBT010000534">
    <property type="protein sequence ID" value="KAL3110615.1"/>
    <property type="molecule type" value="Genomic_DNA"/>
</dbReference>
<gene>
    <name evidence="1" type="ORF">niasHT_017493</name>
</gene>
<accession>A0ABD2L5V0</accession>
<dbReference type="Proteomes" id="UP001620626">
    <property type="component" value="Unassembled WGS sequence"/>
</dbReference>
<name>A0ABD2L5V0_9BILA</name>
<sequence>MLCVFFPQICAKRSKRDRQQRKSGGVIEEELGTPCEGHLMRKTTSGHQNQKIGELSSIMHKAPRQISHFISIKCFSARAANVDAKQQPSASSSCFDFEHLSSKQFTFTLKLAAIYIWRRFSRG</sequence>